<dbReference type="PROSITE" id="PS51371">
    <property type="entry name" value="CBS"/>
    <property type="match status" value="1"/>
</dbReference>
<dbReference type="InterPro" id="IPR046342">
    <property type="entry name" value="CBS_dom_sf"/>
</dbReference>
<dbReference type="Proteomes" id="UP000216063">
    <property type="component" value="Unassembled WGS sequence"/>
</dbReference>
<dbReference type="RefSeq" id="WP_094483259.1">
    <property type="nucleotide sequence ID" value="NZ_JACKSC010000324.1"/>
</dbReference>
<gene>
    <name evidence="3" type="ORF">CG716_21835</name>
</gene>
<keyword evidence="4" id="KW-1185">Reference proteome</keyword>
<evidence type="ECO:0000256" key="1">
    <source>
        <dbReference type="PROSITE-ProRule" id="PRU00703"/>
    </source>
</evidence>
<dbReference type="Pfam" id="PF03448">
    <property type="entry name" value="MgtE_N"/>
    <property type="match status" value="1"/>
</dbReference>
<dbReference type="PANTHER" id="PTHR43773:SF1">
    <property type="entry name" value="MAGNESIUM TRANSPORTER MGTE"/>
    <property type="match status" value="1"/>
</dbReference>
<dbReference type="InterPro" id="IPR000644">
    <property type="entry name" value="CBS_dom"/>
</dbReference>
<dbReference type="GO" id="GO:0016020">
    <property type="term" value="C:membrane"/>
    <property type="evidence" value="ECO:0007669"/>
    <property type="project" value="InterPro"/>
</dbReference>
<dbReference type="InterPro" id="IPR038076">
    <property type="entry name" value="MgtE_N_sf"/>
</dbReference>
<dbReference type="Pfam" id="PF05239">
    <property type="entry name" value="PRC"/>
    <property type="match status" value="1"/>
</dbReference>
<dbReference type="Pfam" id="PF00571">
    <property type="entry name" value="CBS"/>
    <property type="match status" value="1"/>
</dbReference>
<evidence type="ECO:0000313" key="3">
    <source>
        <dbReference type="EMBL" id="OYN76590.1"/>
    </source>
</evidence>
<dbReference type="InterPro" id="IPR027275">
    <property type="entry name" value="PRC-brl_dom"/>
</dbReference>
<dbReference type="OrthoDB" id="9790355at2"/>
<evidence type="ECO:0000313" key="4">
    <source>
        <dbReference type="Proteomes" id="UP000216063"/>
    </source>
</evidence>
<dbReference type="Gene3D" id="3.10.580.10">
    <property type="entry name" value="CBS-domain"/>
    <property type="match status" value="1"/>
</dbReference>
<name>A0A255DBW3_9MYCO</name>
<dbReference type="GO" id="GO:0015095">
    <property type="term" value="F:magnesium ion transmembrane transporter activity"/>
    <property type="evidence" value="ECO:0007669"/>
    <property type="project" value="InterPro"/>
</dbReference>
<comment type="caution">
    <text evidence="3">The sequence shown here is derived from an EMBL/GenBank/DDBJ whole genome shotgun (WGS) entry which is preliminary data.</text>
</comment>
<dbReference type="SUPFAM" id="SSF158791">
    <property type="entry name" value="MgtE N-terminal domain-like"/>
    <property type="match status" value="1"/>
</dbReference>
<dbReference type="SUPFAM" id="SSF50346">
    <property type="entry name" value="PRC-barrel domain"/>
    <property type="match status" value="1"/>
</dbReference>
<proteinExistence type="predicted"/>
<dbReference type="InterPro" id="IPR006668">
    <property type="entry name" value="Mg_transptr_MgtE_intracell_dom"/>
</dbReference>
<dbReference type="SMART" id="SM00116">
    <property type="entry name" value="CBS"/>
    <property type="match status" value="1"/>
</dbReference>
<dbReference type="Gene3D" id="1.25.60.10">
    <property type="entry name" value="MgtE N-terminal domain-like"/>
    <property type="match status" value="1"/>
</dbReference>
<dbReference type="AlphaFoldDB" id="A0A255DBW3"/>
<dbReference type="EMBL" id="NOZR01000021">
    <property type="protein sequence ID" value="OYN76590.1"/>
    <property type="molecule type" value="Genomic_DNA"/>
</dbReference>
<dbReference type="CDD" id="cd04606">
    <property type="entry name" value="CBS_pair_Mg_transporter"/>
    <property type="match status" value="1"/>
</dbReference>
<evidence type="ECO:0000259" key="2">
    <source>
        <dbReference type="PROSITE" id="PS51371"/>
    </source>
</evidence>
<dbReference type="InterPro" id="IPR006669">
    <property type="entry name" value="MgtE_transporter"/>
</dbReference>
<sequence length="422" mass="46057">MHLSELLKAPVVSRSGEPVGKVDDVIVRLGDGEEYPSVTGLVVGVGGRQVFVSADNVRSLAEHQVDLTKNKVDLRSFGRRDGEYLLKADVLDHRFIDVPNAELVHAYDIELEDTGRGWVLARLDTRRPARLFGLIKSGGGHAGRDWKAFEPLIGHNQSMLLRRVGGRVHTLRPAQIADLLEDATKAEGGEILERVRSNPELEADVFEELDPDKASKLFDDMSDNDVAAVLSRMRADDAADAVFDLRQSRRRVVLNLLPAPQRTKVTTLMSFNRDSAGGLMNIDIVTCQLESTAAQALSIISAARTLQPEALLKMHVLNPSGQLAGVVSVIVLLQADPAASVTELMDADPVRVAPNADLTDIALLMSDFNLATVPVVDDRDMVLGVVTYDDVLEALIPEDWRRREPAPRPIRDIGTASDGTQP</sequence>
<dbReference type="SMART" id="SM00924">
    <property type="entry name" value="MgtE_N"/>
    <property type="match status" value="1"/>
</dbReference>
<organism evidence="3 4">
    <name type="scientific">Mycolicibacterium sphagni</name>
    <dbReference type="NCBI Taxonomy" id="1786"/>
    <lineage>
        <taxon>Bacteria</taxon>
        <taxon>Bacillati</taxon>
        <taxon>Actinomycetota</taxon>
        <taxon>Actinomycetes</taxon>
        <taxon>Mycobacteriales</taxon>
        <taxon>Mycobacteriaceae</taxon>
        <taxon>Mycolicibacterium</taxon>
    </lineage>
</organism>
<dbReference type="PANTHER" id="PTHR43773">
    <property type="entry name" value="MAGNESIUM TRANSPORTER MGTE"/>
    <property type="match status" value="1"/>
</dbReference>
<feature type="domain" description="CBS" evidence="2">
    <location>
        <begin position="345"/>
        <end position="404"/>
    </location>
</feature>
<dbReference type="SUPFAM" id="SSF54631">
    <property type="entry name" value="CBS-domain pair"/>
    <property type="match status" value="1"/>
</dbReference>
<protein>
    <submittedName>
        <fullName evidence="3">Magnesium transporter MgtE</fullName>
    </submittedName>
</protein>
<reference evidence="3 4" key="1">
    <citation type="submission" date="2017-07" db="EMBL/GenBank/DDBJ databases">
        <title>The new phylogeny of genus Mycobacterium.</title>
        <authorList>
            <person name="Tortoli E."/>
            <person name="Trovato A."/>
            <person name="Cirillo D.M."/>
        </authorList>
    </citation>
    <scope>NUCLEOTIDE SEQUENCE [LARGE SCALE GENOMIC DNA]</scope>
    <source>
        <strain evidence="3 4">ATCC 33027</strain>
    </source>
</reference>
<accession>A0A255DBW3</accession>
<dbReference type="InterPro" id="IPR011033">
    <property type="entry name" value="PRC_barrel-like_sf"/>
</dbReference>
<keyword evidence="1" id="KW-0129">CBS domain</keyword>